<dbReference type="Proteomes" id="UP000245048">
    <property type="component" value="Unassembled WGS sequence"/>
</dbReference>
<comment type="caution">
    <text evidence="1">The sequence shown here is derived from an EMBL/GenBank/DDBJ whole genome shotgun (WGS) entry which is preliminary data.</text>
</comment>
<keyword evidence="2" id="KW-1185">Reference proteome</keyword>
<evidence type="ECO:0008006" key="3">
    <source>
        <dbReference type="Google" id="ProtNLM"/>
    </source>
</evidence>
<dbReference type="PANTHER" id="PTHR14097:SF7">
    <property type="entry name" value="OXIDOREDUCTASE HTATIP2"/>
    <property type="match status" value="1"/>
</dbReference>
<dbReference type="SUPFAM" id="SSF51735">
    <property type="entry name" value="NAD(P)-binding Rossmann-fold domains"/>
    <property type="match status" value="1"/>
</dbReference>
<accession>A0A2U1V7E5</accession>
<dbReference type="OrthoDB" id="9798632at2"/>
<gene>
    <name evidence="1" type="ORF">CR165_07780</name>
</gene>
<name>A0A2U1V7E5_9PROT</name>
<organism evidence="1 2">
    <name type="scientific">Teichococcus aestuarii</name>
    <dbReference type="NCBI Taxonomy" id="568898"/>
    <lineage>
        <taxon>Bacteria</taxon>
        <taxon>Pseudomonadati</taxon>
        <taxon>Pseudomonadota</taxon>
        <taxon>Alphaproteobacteria</taxon>
        <taxon>Acetobacterales</taxon>
        <taxon>Roseomonadaceae</taxon>
        <taxon>Roseomonas</taxon>
    </lineage>
</organism>
<dbReference type="AlphaFoldDB" id="A0A2U1V7E5"/>
<dbReference type="RefSeq" id="WP_109516384.1">
    <property type="nucleotide sequence ID" value="NZ_PDOA01000003.1"/>
</dbReference>
<dbReference type="Gene3D" id="3.40.50.720">
    <property type="entry name" value="NAD(P)-binding Rossmann-like Domain"/>
    <property type="match status" value="1"/>
</dbReference>
<protein>
    <recommendedName>
        <fullName evidence="3">NAD(P)-binding domain-containing protein</fullName>
    </recommendedName>
</protein>
<sequence>MDKDYPPAVARLARRHGTPAFVLNFSMGADPSSRLFYTRVKGGVERELSALGFCSLTTARPRLISGQRQEPRLAELAVSMILGLPAPVLPRRLQINSATRIVRAMVDAAV</sequence>
<dbReference type="InterPro" id="IPR036291">
    <property type="entry name" value="NAD(P)-bd_dom_sf"/>
</dbReference>
<reference evidence="2" key="1">
    <citation type="submission" date="2017-10" db="EMBL/GenBank/DDBJ databases">
        <authorList>
            <person name="Toshchakov S.V."/>
            <person name="Goeva M.A."/>
        </authorList>
    </citation>
    <scope>NUCLEOTIDE SEQUENCE [LARGE SCALE GENOMIC DNA]</scope>
    <source>
        <strain evidence="2">JR1/69-1-13</strain>
    </source>
</reference>
<evidence type="ECO:0000313" key="1">
    <source>
        <dbReference type="EMBL" id="PWC29813.1"/>
    </source>
</evidence>
<proteinExistence type="predicted"/>
<dbReference type="EMBL" id="PDOA01000003">
    <property type="protein sequence ID" value="PWC29813.1"/>
    <property type="molecule type" value="Genomic_DNA"/>
</dbReference>
<dbReference type="PANTHER" id="PTHR14097">
    <property type="entry name" value="OXIDOREDUCTASE HTATIP2"/>
    <property type="match status" value="1"/>
</dbReference>
<evidence type="ECO:0000313" key="2">
    <source>
        <dbReference type="Proteomes" id="UP000245048"/>
    </source>
</evidence>